<evidence type="ECO:0000313" key="2">
    <source>
        <dbReference type="Proteomes" id="UP001197093"/>
    </source>
</evidence>
<sequence>MAKSYYPLVEDDELGAVVRTLQCYSRRIAMQLGGQTGKSQAEKDIVSLCEGVRELCAQLISAVEGLKVAMNNRAARWETFRQALRRVWKESEISNLMDRLERYRNQIDSILLANIKDRLEALTVESGNRDARIEQNLAKVLASLEPGSPWQHRTTRIGLG</sequence>
<accession>A0AAD4F7H2</accession>
<evidence type="ECO:0000313" key="1">
    <source>
        <dbReference type="EMBL" id="KAG7294050.1"/>
    </source>
</evidence>
<dbReference type="Proteomes" id="UP001197093">
    <property type="component" value="Unassembled WGS sequence"/>
</dbReference>
<dbReference type="EMBL" id="JAHCVI010000001">
    <property type="protein sequence ID" value="KAG7294050.1"/>
    <property type="molecule type" value="Genomic_DNA"/>
</dbReference>
<gene>
    <name evidence="1" type="ORF">NEMBOFW57_004112</name>
</gene>
<keyword evidence="2" id="KW-1185">Reference proteome</keyword>
<comment type="caution">
    <text evidence="1">The sequence shown here is derived from an EMBL/GenBank/DDBJ whole genome shotgun (WGS) entry which is preliminary data.</text>
</comment>
<dbReference type="AlphaFoldDB" id="A0AAD4F7H2"/>
<reference evidence="1" key="1">
    <citation type="submission" date="2023-02" db="EMBL/GenBank/DDBJ databases">
        <authorList>
            <person name="Palmer J.M."/>
        </authorList>
    </citation>
    <scope>NUCLEOTIDE SEQUENCE</scope>
    <source>
        <strain evidence="1">FW57</strain>
    </source>
</reference>
<proteinExistence type="predicted"/>
<name>A0AAD4F7H2_9PEZI</name>
<protein>
    <submittedName>
        <fullName evidence="1">Uncharacterized protein</fullName>
    </submittedName>
</protein>
<organism evidence="1 2">
    <name type="scientific">Staphylotrichum longicolle</name>
    <dbReference type="NCBI Taxonomy" id="669026"/>
    <lineage>
        <taxon>Eukaryota</taxon>
        <taxon>Fungi</taxon>
        <taxon>Dikarya</taxon>
        <taxon>Ascomycota</taxon>
        <taxon>Pezizomycotina</taxon>
        <taxon>Sordariomycetes</taxon>
        <taxon>Sordariomycetidae</taxon>
        <taxon>Sordariales</taxon>
        <taxon>Chaetomiaceae</taxon>
        <taxon>Staphylotrichum</taxon>
    </lineage>
</organism>